<evidence type="ECO:0000256" key="1">
    <source>
        <dbReference type="SAM" id="SignalP"/>
    </source>
</evidence>
<keyword evidence="1" id="KW-0732">Signal</keyword>
<evidence type="ECO:0000313" key="3">
    <source>
        <dbReference type="Proteomes" id="UP000790347"/>
    </source>
</evidence>
<accession>A0A922L740</accession>
<gene>
    <name evidence="2" type="ORF">DERF_006576</name>
</gene>
<reference evidence="2" key="2">
    <citation type="journal article" date="2022" name="Res Sq">
        <title>Comparative Genomics Reveals Insights into the Divergent Evolution of Astigmatic Mites and Household Pest Adaptations.</title>
        <authorList>
            <person name="Xiong Q."/>
            <person name="Wan A.T.-Y."/>
            <person name="Liu X.-Y."/>
            <person name="Fung C.S.-H."/>
            <person name="Xiao X."/>
            <person name="Malainual N."/>
            <person name="Hou J."/>
            <person name="Wang L."/>
            <person name="Wang M."/>
            <person name="Yang K."/>
            <person name="Cui Y."/>
            <person name="Leung E."/>
            <person name="Nong W."/>
            <person name="Shin S.-K."/>
            <person name="Au S."/>
            <person name="Jeong K.Y."/>
            <person name="Chew F.T."/>
            <person name="Hui J."/>
            <person name="Leung T.F."/>
            <person name="Tungtrongchitr A."/>
            <person name="Zhong N."/>
            <person name="Liu Z."/>
            <person name="Tsui S."/>
        </authorList>
    </citation>
    <scope>NUCLEOTIDE SEQUENCE</scope>
    <source>
        <strain evidence="2">Derf</strain>
        <tissue evidence="2">Whole organism</tissue>
    </source>
</reference>
<feature type="signal peptide" evidence="1">
    <location>
        <begin position="1"/>
        <end position="18"/>
    </location>
</feature>
<proteinExistence type="predicted"/>
<keyword evidence="3" id="KW-1185">Reference proteome</keyword>
<name>A0A922L740_DERFA</name>
<sequence length="144" mass="17122">MVFGTFFFLSSLLISIDDDDENGTIGIFFMRSTFFPPISRFSKLSTQYFSHKIYIQCRIYCRMVKRISLEFIITNFISYHGSFHSNMSVKLSLSPQFGSTRKEKKTTRREMKLFELNFIRNYARNTYEIQEKKSEHDNKNEKGT</sequence>
<reference evidence="2" key="1">
    <citation type="submission" date="2013-05" db="EMBL/GenBank/DDBJ databases">
        <authorList>
            <person name="Yim A.K.Y."/>
            <person name="Chan T.F."/>
            <person name="Ji K.M."/>
            <person name="Liu X.Y."/>
            <person name="Zhou J.W."/>
            <person name="Li R.Q."/>
            <person name="Yang K.Y."/>
            <person name="Li J."/>
            <person name="Li M."/>
            <person name="Law P.T.W."/>
            <person name="Wu Y.L."/>
            <person name="Cai Z.L."/>
            <person name="Qin H."/>
            <person name="Bao Y."/>
            <person name="Leung R.K.K."/>
            <person name="Ng P.K.S."/>
            <person name="Zou J."/>
            <person name="Zhong X.J."/>
            <person name="Ran P.X."/>
            <person name="Zhong N.S."/>
            <person name="Liu Z.G."/>
            <person name="Tsui S.K.W."/>
        </authorList>
    </citation>
    <scope>NUCLEOTIDE SEQUENCE</scope>
    <source>
        <strain evidence="2">Derf</strain>
        <tissue evidence="2">Whole organism</tissue>
    </source>
</reference>
<feature type="chain" id="PRO_5037311631" description="Secreted protein" evidence="1">
    <location>
        <begin position="19"/>
        <end position="144"/>
    </location>
</feature>
<dbReference type="EMBL" id="ASGP02000003">
    <property type="protein sequence ID" value="KAH9515802.1"/>
    <property type="molecule type" value="Genomic_DNA"/>
</dbReference>
<evidence type="ECO:0008006" key="4">
    <source>
        <dbReference type="Google" id="ProtNLM"/>
    </source>
</evidence>
<dbReference type="Proteomes" id="UP000790347">
    <property type="component" value="Unassembled WGS sequence"/>
</dbReference>
<dbReference type="AlphaFoldDB" id="A0A922L740"/>
<organism evidence="2 3">
    <name type="scientific">Dermatophagoides farinae</name>
    <name type="common">American house dust mite</name>
    <dbReference type="NCBI Taxonomy" id="6954"/>
    <lineage>
        <taxon>Eukaryota</taxon>
        <taxon>Metazoa</taxon>
        <taxon>Ecdysozoa</taxon>
        <taxon>Arthropoda</taxon>
        <taxon>Chelicerata</taxon>
        <taxon>Arachnida</taxon>
        <taxon>Acari</taxon>
        <taxon>Acariformes</taxon>
        <taxon>Sarcoptiformes</taxon>
        <taxon>Astigmata</taxon>
        <taxon>Psoroptidia</taxon>
        <taxon>Analgoidea</taxon>
        <taxon>Pyroglyphidae</taxon>
        <taxon>Dermatophagoidinae</taxon>
        <taxon>Dermatophagoides</taxon>
    </lineage>
</organism>
<protein>
    <recommendedName>
        <fullName evidence="4">Secreted protein</fullName>
    </recommendedName>
</protein>
<evidence type="ECO:0000313" key="2">
    <source>
        <dbReference type="EMBL" id="KAH9515802.1"/>
    </source>
</evidence>
<comment type="caution">
    <text evidence="2">The sequence shown here is derived from an EMBL/GenBank/DDBJ whole genome shotgun (WGS) entry which is preliminary data.</text>
</comment>